<evidence type="ECO:0000313" key="2">
    <source>
        <dbReference type="Proteomes" id="UP001162992"/>
    </source>
</evidence>
<keyword evidence="2" id="KW-1185">Reference proteome</keyword>
<dbReference type="Proteomes" id="UP001162992">
    <property type="component" value="Chromosome 5"/>
</dbReference>
<evidence type="ECO:0000313" key="1">
    <source>
        <dbReference type="EMBL" id="KAJ7555073.1"/>
    </source>
</evidence>
<gene>
    <name evidence="1" type="ORF">O6H91_05G021200</name>
</gene>
<accession>A0ACC2DLC9</accession>
<name>A0ACC2DLC9_DIPCM</name>
<comment type="caution">
    <text evidence="1">The sequence shown here is derived from an EMBL/GenBank/DDBJ whole genome shotgun (WGS) entry which is preliminary data.</text>
</comment>
<proteinExistence type="predicted"/>
<sequence length="353" mass="38455">MVAVLPTINLKQLLLNAVLTTEIILIAQISTLGSAQEGYLTPPPAGNSLKIKSTTVNGVTTYKCVDRIWRFVDASADLVDVANSSLVLGSYSFQYNQSDLGAAGTWTLYNSPGDISESGQSFSKVTGQSIAVVRDTSILPTLLARASSHQFDGTASRISYIQQIPISSSAPVLLNSFCSDNSPLQFFYTAEYWFWAQDLIPPSMPVTMIATGRLLLGCFGIGEVEYAFNGTSWNQQRIFASMYNVPGGTFFGRYYTTSIPDQASGTFVWEFQNPNGWSVAAKPAWTGVKVDNNSLPWLLFDVTSSTNKSLLGSVTQVQMVSTRGGLFPDFTQAASSKIWTSSFSAVYWFYTDS</sequence>
<dbReference type="EMBL" id="CM055096">
    <property type="protein sequence ID" value="KAJ7555073.1"/>
    <property type="molecule type" value="Genomic_DNA"/>
</dbReference>
<reference evidence="2" key="1">
    <citation type="journal article" date="2024" name="Proc. Natl. Acad. Sci. U.S.A.">
        <title>Extraordinary preservation of gene collinearity over three hundred million years revealed in homosporous lycophytes.</title>
        <authorList>
            <person name="Li C."/>
            <person name="Wickell D."/>
            <person name="Kuo L.Y."/>
            <person name="Chen X."/>
            <person name="Nie B."/>
            <person name="Liao X."/>
            <person name="Peng D."/>
            <person name="Ji J."/>
            <person name="Jenkins J."/>
            <person name="Williams M."/>
            <person name="Shu S."/>
            <person name="Plott C."/>
            <person name="Barry K."/>
            <person name="Rajasekar S."/>
            <person name="Grimwood J."/>
            <person name="Han X."/>
            <person name="Sun S."/>
            <person name="Hou Z."/>
            <person name="He W."/>
            <person name="Dai G."/>
            <person name="Sun C."/>
            <person name="Schmutz J."/>
            <person name="Leebens-Mack J.H."/>
            <person name="Li F.W."/>
            <person name="Wang L."/>
        </authorList>
    </citation>
    <scope>NUCLEOTIDE SEQUENCE [LARGE SCALE GENOMIC DNA]</scope>
    <source>
        <strain evidence="2">cv. PW_Plant_1</strain>
    </source>
</reference>
<organism evidence="1 2">
    <name type="scientific">Diphasiastrum complanatum</name>
    <name type="common">Issler's clubmoss</name>
    <name type="synonym">Lycopodium complanatum</name>
    <dbReference type="NCBI Taxonomy" id="34168"/>
    <lineage>
        <taxon>Eukaryota</taxon>
        <taxon>Viridiplantae</taxon>
        <taxon>Streptophyta</taxon>
        <taxon>Embryophyta</taxon>
        <taxon>Tracheophyta</taxon>
        <taxon>Lycopodiopsida</taxon>
        <taxon>Lycopodiales</taxon>
        <taxon>Lycopodiaceae</taxon>
        <taxon>Lycopodioideae</taxon>
        <taxon>Diphasiastrum</taxon>
    </lineage>
</organism>
<protein>
    <submittedName>
        <fullName evidence="1">Uncharacterized protein</fullName>
    </submittedName>
</protein>